<dbReference type="PANTHER" id="PTHR12677">
    <property type="entry name" value="GOLGI APPARATUS MEMBRANE PROTEIN TVP38-RELATED"/>
    <property type="match status" value="1"/>
</dbReference>
<feature type="transmembrane region" description="Helical" evidence="6">
    <location>
        <begin position="58"/>
        <end position="77"/>
    </location>
</feature>
<protein>
    <recommendedName>
        <fullName evidence="6">TVP38/TMEM64 family membrane protein</fullName>
    </recommendedName>
</protein>
<comment type="subcellular location">
    <subcellularLocation>
        <location evidence="1 6">Cell membrane</location>
        <topology evidence="1 6">Multi-pass membrane protein</topology>
    </subcellularLocation>
</comment>
<evidence type="ECO:0000256" key="1">
    <source>
        <dbReference type="ARBA" id="ARBA00004651"/>
    </source>
</evidence>
<comment type="caution">
    <text evidence="8">The sequence shown here is derived from an EMBL/GenBank/DDBJ whole genome shotgun (WGS) entry which is preliminary data.</text>
</comment>
<keyword evidence="3 6" id="KW-0812">Transmembrane</keyword>
<evidence type="ECO:0000313" key="8">
    <source>
        <dbReference type="EMBL" id="GLR66477.1"/>
    </source>
</evidence>
<dbReference type="PANTHER" id="PTHR12677:SF59">
    <property type="entry name" value="GOLGI APPARATUS MEMBRANE PROTEIN TVP38-RELATED"/>
    <property type="match status" value="1"/>
</dbReference>
<evidence type="ECO:0000259" key="7">
    <source>
        <dbReference type="Pfam" id="PF09335"/>
    </source>
</evidence>
<accession>A0ABQ6A5A3</accession>
<organism evidence="8 9">
    <name type="scientific">Acidocella aquatica</name>
    <dbReference type="NCBI Taxonomy" id="1922313"/>
    <lineage>
        <taxon>Bacteria</taxon>
        <taxon>Pseudomonadati</taxon>
        <taxon>Pseudomonadota</taxon>
        <taxon>Alphaproteobacteria</taxon>
        <taxon>Acetobacterales</taxon>
        <taxon>Acidocellaceae</taxon>
        <taxon>Acidocella</taxon>
    </lineage>
</organism>
<dbReference type="InterPro" id="IPR015414">
    <property type="entry name" value="TMEM64"/>
</dbReference>
<proteinExistence type="inferred from homology"/>
<gene>
    <name evidence="8" type="ORF">GCM10010909_11570</name>
</gene>
<reference evidence="9" key="1">
    <citation type="journal article" date="2019" name="Int. J. Syst. Evol. Microbiol.">
        <title>The Global Catalogue of Microorganisms (GCM) 10K type strain sequencing project: providing services to taxonomists for standard genome sequencing and annotation.</title>
        <authorList>
            <consortium name="The Broad Institute Genomics Platform"/>
            <consortium name="The Broad Institute Genome Sequencing Center for Infectious Disease"/>
            <person name="Wu L."/>
            <person name="Ma J."/>
        </authorList>
    </citation>
    <scope>NUCLEOTIDE SEQUENCE [LARGE SCALE GENOMIC DNA]</scope>
    <source>
        <strain evidence="9">NBRC 112502</strain>
    </source>
</reference>
<keyword evidence="9" id="KW-1185">Reference proteome</keyword>
<keyword evidence="5 6" id="KW-0472">Membrane</keyword>
<evidence type="ECO:0000256" key="6">
    <source>
        <dbReference type="RuleBase" id="RU366058"/>
    </source>
</evidence>
<dbReference type="EMBL" id="BSOS01000024">
    <property type="protein sequence ID" value="GLR66477.1"/>
    <property type="molecule type" value="Genomic_DNA"/>
</dbReference>
<dbReference type="Proteomes" id="UP001156641">
    <property type="component" value="Unassembled WGS sequence"/>
</dbReference>
<name>A0ABQ6A5A3_9PROT</name>
<comment type="similarity">
    <text evidence="6">Belongs to the TVP38/TMEM64 family.</text>
</comment>
<evidence type="ECO:0000313" key="9">
    <source>
        <dbReference type="Proteomes" id="UP001156641"/>
    </source>
</evidence>
<evidence type="ECO:0000256" key="5">
    <source>
        <dbReference type="ARBA" id="ARBA00023136"/>
    </source>
</evidence>
<feature type="transmembrane region" description="Helical" evidence="6">
    <location>
        <begin position="202"/>
        <end position="221"/>
    </location>
</feature>
<keyword evidence="2 6" id="KW-1003">Cell membrane</keyword>
<keyword evidence="4 6" id="KW-1133">Transmembrane helix</keyword>
<evidence type="ECO:0000256" key="4">
    <source>
        <dbReference type="ARBA" id="ARBA00022989"/>
    </source>
</evidence>
<evidence type="ECO:0000256" key="2">
    <source>
        <dbReference type="ARBA" id="ARBA00022475"/>
    </source>
</evidence>
<sequence>MSEQMSERINRSPTAIAATRAIKPALMAGGMIAVAAALPLLGAASAQAELVHLVARGGVQGPAMFLLAATFLTAIGLPRQVPAFVAGYAFGPWYGTAIALVAQVLACSLDFIWARAIGQNFIHRYFGKALTRIDTTLSAQPFIATLTLRLMPVGSNILLNLAAGLSSIPALPFLAASALGFIPQTLIFAVFGQGSAPSHEHMLLLGGAMFIASAALGMILLRRSRQIAA</sequence>
<evidence type="ECO:0000256" key="3">
    <source>
        <dbReference type="ARBA" id="ARBA00022692"/>
    </source>
</evidence>
<feature type="domain" description="VTT" evidence="7">
    <location>
        <begin position="77"/>
        <end position="193"/>
    </location>
</feature>
<dbReference type="Pfam" id="PF09335">
    <property type="entry name" value="VTT_dom"/>
    <property type="match status" value="1"/>
</dbReference>
<comment type="caution">
    <text evidence="6">Lacks conserved residue(s) required for the propagation of feature annotation.</text>
</comment>
<feature type="transmembrane region" description="Helical" evidence="6">
    <location>
        <begin position="157"/>
        <end position="182"/>
    </location>
</feature>
<dbReference type="InterPro" id="IPR032816">
    <property type="entry name" value="VTT_dom"/>
</dbReference>